<dbReference type="PATRIC" id="fig|927665.4.peg.4454"/>
<dbReference type="GO" id="GO:0046872">
    <property type="term" value="F:metal ion binding"/>
    <property type="evidence" value="ECO:0007669"/>
    <property type="project" value="UniProtKB-KW"/>
</dbReference>
<evidence type="ECO:0000256" key="4">
    <source>
        <dbReference type="ARBA" id="ARBA00023004"/>
    </source>
</evidence>
<dbReference type="SUPFAM" id="SSF51905">
    <property type="entry name" value="FAD/NAD(P)-binding domain"/>
    <property type="match status" value="1"/>
</dbReference>
<evidence type="ECO:0000256" key="5">
    <source>
        <dbReference type="ARBA" id="ARBA00023014"/>
    </source>
</evidence>
<dbReference type="Pfam" id="PF12831">
    <property type="entry name" value="FAD_oxidored"/>
    <property type="match status" value="1"/>
</dbReference>
<dbReference type="GO" id="GO:0051539">
    <property type="term" value="F:4 iron, 4 sulfur cluster binding"/>
    <property type="evidence" value="ECO:0007669"/>
    <property type="project" value="UniProtKB-KW"/>
</dbReference>
<name>A0A0F5IQV4_9BACT</name>
<comment type="caution">
    <text evidence="6">The sequence shown here is derived from an EMBL/GenBank/DDBJ whole genome shotgun (WGS) entry which is preliminary data.</text>
</comment>
<dbReference type="EMBL" id="AQHV01000024">
    <property type="protein sequence ID" value="KKB47921.1"/>
    <property type="molecule type" value="Genomic_DNA"/>
</dbReference>
<evidence type="ECO:0008006" key="8">
    <source>
        <dbReference type="Google" id="ProtNLM"/>
    </source>
</evidence>
<dbReference type="Gene3D" id="2.60.120.260">
    <property type="entry name" value="Galactose-binding domain-like"/>
    <property type="match status" value="1"/>
</dbReference>
<evidence type="ECO:0000256" key="1">
    <source>
        <dbReference type="ARBA" id="ARBA00022485"/>
    </source>
</evidence>
<accession>A0A0F5IQV4</accession>
<evidence type="ECO:0000313" key="7">
    <source>
        <dbReference type="Proteomes" id="UP000033047"/>
    </source>
</evidence>
<dbReference type="AlphaFoldDB" id="A0A0F5IQV4"/>
<keyword evidence="4" id="KW-0408">Iron</keyword>
<dbReference type="Gene3D" id="3.50.50.60">
    <property type="entry name" value="FAD/NAD(P)-binding domain"/>
    <property type="match status" value="1"/>
</dbReference>
<proteinExistence type="predicted"/>
<keyword evidence="2" id="KW-0479">Metal-binding</keyword>
<sequence length="635" mass="70974">MKQWWIIILLITVCPLKADNIFIEAESFDKKGGWVLDNQSMGQMGSPYLLAHGLGVPVENASTVIQVRKAGKYRVWVRTRDWVKQWNKTGSPGRFEVLLNGKALDATFGTEKASWHWQDGGTIMLKVGDNRLELQDLTGFDGRCDAIFLSSELDLFPPDEGKLLAVFRREMLGLPVEPEDGGEYDLVVIGGGIAGCCAALSAARLGCKVALIQNRPVLGGNNSSEVRVGLSGMIAQQPYTNLGYLVDELGGVGHWNAWEAKRDSLSVRSRQIFGILQRHPEKKIHNAGPATNYEDEKKLSLLLSQENLSLFLNMQVFDVKKEGNKIISVVGQDIMSGKEYIFKGKLFSDCTGDGEVGFLAGADFRMGRESKEETGEPRAPLKADQLVMGTSVQWYTEDTPEVSVFPDCPWAIRFNEETCIPGFRGDWDWEAGLDRDQITEIEYIRDHALRAVYGNWAFLKNESKRKEEFAGKKLAWVAYIGGKRESRRLLGDIILREQDLLEKVPYEDATFTTTWGVDLHYPKPIAGMEEEPFLSYCDVQEIEPYPVPYRCLYSRNIDNLFMAGRNISVTHVALGTVRVMRTGGMMGEVVGMAASLCRKHQTLPRGVYEKYLPDLQVLMSRGVGKSGFPEAGKLD</sequence>
<keyword evidence="1" id="KW-0004">4Fe-4S</keyword>
<keyword evidence="5" id="KW-0411">Iron-sulfur</keyword>
<dbReference type="STRING" id="927665.HMPREF1535_04337"/>
<reference evidence="6 7" key="1">
    <citation type="submission" date="2013-04" db="EMBL/GenBank/DDBJ databases">
        <title>The Genome Sequence of Parabacteroides goldsteinii DSM 19448.</title>
        <authorList>
            <consortium name="The Broad Institute Genomics Platform"/>
            <person name="Earl A."/>
            <person name="Ward D."/>
            <person name="Feldgarden M."/>
            <person name="Gevers D."/>
            <person name="Martens E."/>
            <person name="Sakamoto M."/>
            <person name="Benno Y."/>
            <person name="Song Y."/>
            <person name="Liu C."/>
            <person name="Lee J."/>
            <person name="Bolanos M."/>
            <person name="Vaisanen M.L."/>
            <person name="Finegold S.M."/>
            <person name="Walker B."/>
            <person name="Young S."/>
            <person name="Zeng Q."/>
            <person name="Gargeya S."/>
            <person name="Fitzgerald M."/>
            <person name="Haas B."/>
            <person name="Abouelleil A."/>
            <person name="Allen A.W."/>
            <person name="Alvarado L."/>
            <person name="Arachchi H.M."/>
            <person name="Berlin A.M."/>
            <person name="Chapman S.B."/>
            <person name="Gainer-Dewar J."/>
            <person name="Goldberg J."/>
            <person name="Griggs A."/>
            <person name="Gujja S."/>
            <person name="Hansen M."/>
            <person name="Howarth C."/>
            <person name="Imamovic A."/>
            <person name="Ireland A."/>
            <person name="Larimer J."/>
            <person name="McCowan C."/>
            <person name="Murphy C."/>
            <person name="Pearson M."/>
            <person name="Poon T.W."/>
            <person name="Priest M."/>
            <person name="Roberts A."/>
            <person name="Saif S."/>
            <person name="Shea T."/>
            <person name="Sisk P."/>
            <person name="Sykes S."/>
            <person name="Wortman J."/>
            <person name="Nusbaum C."/>
            <person name="Birren B."/>
        </authorList>
    </citation>
    <scope>NUCLEOTIDE SEQUENCE [LARGE SCALE GENOMIC DNA]</scope>
    <source>
        <strain evidence="6 7">DSM 19448</strain>
    </source>
</reference>
<keyword evidence="3" id="KW-0560">Oxidoreductase</keyword>
<organism evidence="6 7">
    <name type="scientific">Parabacteroides goldsteinii DSM 19448 = WAL 12034</name>
    <dbReference type="NCBI Taxonomy" id="927665"/>
    <lineage>
        <taxon>Bacteria</taxon>
        <taxon>Pseudomonadati</taxon>
        <taxon>Bacteroidota</taxon>
        <taxon>Bacteroidia</taxon>
        <taxon>Bacteroidales</taxon>
        <taxon>Tannerellaceae</taxon>
        <taxon>Parabacteroides</taxon>
    </lineage>
</organism>
<protein>
    <recommendedName>
        <fullName evidence="8">FAD-dependent oxidoreductase</fullName>
    </recommendedName>
</protein>
<dbReference type="InterPro" id="IPR036188">
    <property type="entry name" value="FAD/NAD-bd_sf"/>
</dbReference>
<dbReference type="Proteomes" id="UP000033047">
    <property type="component" value="Unassembled WGS sequence"/>
</dbReference>
<dbReference type="InterPro" id="IPR039650">
    <property type="entry name" value="HdrA-like"/>
</dbReference>
<evidence type="ECO:0000313" key="6">
    <source>
        <dbReference type="EMBL" id="KKB47921.1"/>
    </source>
</evidence>
<evidence type="ECO:0000256" key="3">
    <source>
        <dbReference type="ARBA" id="ARBA00023002"/>
    </source>
</evidence>
<dbReference type="HOGENOM" id="CLU_018572_0_0_10"/>
<dbReference type="PANTHER" id="PTHR43498:SF1">
    <property type="entry name" value="COB--COM HETERODISULFIDE REDUCTASE IRON-SULFUR SUBUNIT A"/>
    <property type="match status" value="1"/>
</dbReference>
<dbReference type="GO" id="GO:0016491">
    <property type="term" value="F:oxidoreductase activity"/>
    <property type="evidence" value="ECO:0007669"/>
    <property type="project" value="UniProtKB-KW"/>
</dbReference>
<dbReference type="PANTHER" id="PTHR43498">
    <property type="entry name" value="FERREDOXIN:COB-COM HETERODISULFIDE REDUCTASE SUBUNIT A"/>
    <property type="match status" value="1"/>
</dbReference>
<dbReference type="RefSeq" id="WP_007658180.1">
    <property type="nucleotide sequence ID" value="NZ_KQ033913.1"/>
</dbReference>
<evidence type="ECO:0000256" key="2">
    <source>
        <dbReference type="ARBA" id="ARBA00022723"/>
    </source>
</evidence>
<gene>
    <name evidence="6" type="ORF">HMPREF1535_04337</name>
</gene>